<evidence type="ECO:0000313" key="3">
    <source>
        <dbReference type="Proteomes" id="UP000299102"/>
    </source>
</evidence>
<proteinExistence type="predicted"/>
<protein>
    <submittedName>
        <fullName evidence="2">Uncharacterized protein</fullName>
    </submittedName>
</protein>
<dbReference type="AlphaFoldDB" id="A0A4C1T6V3"/>
<dbReference type="EMBL" id="BGZK01004466">
    <property type="protein sequence ID" value="GBP09167.1"/>
    <property type="molecule type" value="Genomic_DNA"/>
</dbReference>
<gene>
    <name evidence="2" type="ORF">EVAR_73023_1</name>
</gene>
<feature type="region of interest" description="Disordered" evidence="1">
    <location>
        <begin position="1"/>
        <end position="82"/>
    </location>
</feature>
<name>A0A4C1T6V3_EUMVA</name>
<evidence type="ECO:0000313" key="2">
    <source>
        <dbReference type="EMBL" id="GBP09167.1"/>
    </source>
</evidence>
<reference evidence="2 3" key="1">
    <citation type="journal article" date="2019" name="Commun. Biol.">
        <title>The bagworm genome reveals a unique fibroin gene that provides high tensile strength.</title>
        <authorList>
            <person name="Kono N."/>
            <person name="Nakamura H."/>
            <person name="Ohtoshi R."/>
            <person name="Tomita M."/>
            <person name="Numata K."/>
            <person name="Arakawa K."/>
        </authorList>
    </citation>
    <scope>NUCLEOTIDE SEQUENCE [LARGE SCALE GENOMIC DNA]</scope>
</reference>
<dbReference type="Proteomes" id="UP000299102">
    <property type="component" value="Unassembled WGS sequence"/>
</dbReference>
<accession>A0A4C1T6V3</accession>
<evidence type="ECO:0000256" key="1">
    <source>
        <dbReference type="SAM" id="MobiDB-lite"/>
    </source>
</evidence>
<sequence>MPFVAPKTTTTTTSNNAAGRTTFRPPWVKEDGQPGLKPTPKTTVPWAKKNAEAKETEIPNPSILKKTTNATTNSVKSKLEPSAALKKTPELLKEIH</sequence>
<comment type="caution">
    <text evidence="2">The sequence shown here is derived from an EMBL/GenBank/DDBJ whole genome shotgun (WGS) entry which is preliminary data.</text>
</comment>
<keyword evidence="3" id="KW-1185">Reference proteome</keyword>
<organism evidence="2 3">
    <name type="scientific">Eumeta variegata</name>
    <name type="common">Bagworm moth</name>
    <name type="synonym">Eumeta japonica</name>
    <dbReference type="NCBI Taxonomy" id="151549"/>
    <lineage>
        <taxon>Eukaryota</taxon>
        <taxon>Metazoa</taxon>
        <taxon>Ecdysozoa</taxon>
        <taxon>Arthropoda</taxon>
        <taxon>Hexapoda</taxon>
        <taxon>Insecta</taxon>
        <taxon>Pterygota</taxon>
        <taxon>Neoptera</taxon>
        <taxon>Endopterygota</taxon>
        <taxon>Lepidoptera</taxon>
        <taxon>Glossata</taxon>
        <taxon>Ditrysia</taxon>
        <taxon>Tineoidea</taxon>
        <taxon>Psychidae</taxon>
        <taxon>Oiketicinae</taxon>
        <taxon>Eumeta</taxon>
    </lineage>
</organism>
<feature type="compositionally biased region" description="Polar residues" evidence="1">
    <location>
        <begin position="65"/>
        <end position="76"/>
    </location>
</feature>